<evidence type="ECO:0000313" key="2">
    <source>
        <dbReference type="EMBL" id="SPF44433.1"/>
    </source>
</evidence>
<dbReference type="AlphaFoldDB" id="A0A2U3KXT5"/>
<dbReference type="InterPro" id="IPR041049">
    <property type="entry name" value="DUF5615"/>
</dbReference>
<evidence type="ECO:0000313" key="3">
    <source>
        <dbReference type="Proteomes" id="UP000238701"/>
    </source>
</evidence>
<sequence length="124" mass="14090">MKFLVDNALSPLIAEGLRSVGHNAIHIRDYHMQKATDLEVFARAAEEDRILISADTDFGTLLALRNEEKPSVILLRRGSKRPAVQLRLLLGAMPVMEEPLREGSIVVIEEKRIRVRRLPVGRWE</sequence>
<evidence type="ECO:0000259" key="1">
    <source>
        <dbReference type="Pfam" id="PF18480"/>
    </source>
</evidence>
<reference evidence="3" key="1">
    <citation type="submission" date="2018-02" db="EMBL/GenBank/DDBJ databases">
        <authorList>
            <person name="Hausmann B."/>
        </authorList>
    </citation>
    <scope>NUCLEOTIDE SEQUENCE [LARGE SCALE GENOMIC DNA]</scope>
    <source>
        <strain evidence="3">Peat soil MAG SbA1</strain>
    </source>
</reference>
<feature type="domain" description="DUF5615" evidence="1">
    <location>
        <begin position="1"/>
        <end position="110"/>
    </location>
</feature>
<dbReference type="Pfam" id="PF18480">
    <property type="entry name" value="DUF5615"/>
    <property type="match status" value="1"/>
</dbReference>
<dbReference type="EMBL" id="OMOD01000148">
    <property type="protein sequence ID" value="SPF44433.1"/>
    <property type="molecule type" value="Genomic_DNA"/>
</dbReference>
<name>A0A2U3KXT5_9BACT</name>
<protein>
    <recommendedName>
        <fullName evidence="1">DUF5615 domain-containing protein</fullName>
    </recommendedName>
</protein>
<dbReference type="Proteomes" id="UP000238701">
    <property type="component" value="Unassembled WGS sequence"/>
</dbReference>
<dbReference type="OrthoDB" id="334367at2"/>
<gene>
    <name evidence="2" type="ORF">SBA1_530069</name>
</gene>
<organism evidence="2 3">
    <name type="scientific">Candidatus Sulfotelmatobacter kueseliae</name>
    <dbReference type="NCBI Taxonomy" id="2042962"/>
    <lineage>
        <taxon>Bacteria</taxon>
        <taxon>Pseudomonadati</taxon>
        <taxon>Acidobacteriota</taxon>
        <taxon>Terriglobia</taxon>
        <taxon>Terriglobales</taxon>
        <taxon>Candidatus Korobacteraceae</taxon>
        <taxon>Candidatus Sulfotelmatobacter</taxon>
    </lineage>
</organism>
<accession>A0A2U3KXT5</accession>
<proteinExistence type="predicted"/>